<accession>A0AAN8YZH8</accession>
<evidence type="ECO:0000256" key="1">
    <source>
        <dbReference type="ARBA" id="ARBA00008987"/>
    </source>
</evidence>
<keyword evidence="5" id="KW-0676">Redox-active center</keyword>
<evidence type="ECO:0000256" key="2">
    <source>
        <dbReference type="ARBA" id="ARBA00022448"/>
    </source>
</evidence>
<dbReference type="SUPFAM" id="SSF52833">
    <property type="entry name" value="Thioredoxin-like"/>
    <property type="match status" value="1"/>
</dbReference>
<dbReference type="Gene3D" id="3.40.30.10">
    <property type="entry name" value="Glutaredoxin"/>
    <property type="match status" value="1"/>
</dbReference>
<keyword evidence="2" id="KW-0813">Transport</keyword>
<dbReference type="GO" id="GO:0045454">
    <property type="term" value="P:cell redox homeostasis"/>
    <property type="evidence" value="ECO:0007669"/>
    <property type="project" value="TreeGrafter"/>
</dbReference>
<dbReference type="PROSITE" id="PS51352">
    <property type="entry name" value="THIOREDOXIN_2"/>
    <property type="match status" value="1"/>
</dbReference>
<dbReference type="InterPro" id="IPR036249">
    <property type="entry name" value="Thioredoxin-like_sf"/>
</dbReference>
<evidence type="ECO:0000256" key="5">
    <source>
        <dbReference type="ARBA" id="ARBA00023284"/>
    </source>
</evidence>
<dbReference type="InterPro" id="IPR013766">
    <property type="entry name" value="Thioredoxin_domain"/>
</dbReference>
<comment type="similarity">
    <text evidence="1">Belongs to the thioredoxin family.</text>
</comment>
<dbReference type="Proteomes" id="UP001370490">
    <property type="component" value="Unassembled WGS sequence"/>
</dbReference>
<keyword evidence="4" id="KW-1015">Disulfide bond</keyword>
<evidence type="ECO:0000313" key="8">
    <source>
        <dbReference type="Proteomes" id="UP001370490"/>
    </source>
</evidence>
<dbReference type="FunFam" id="3.40.30.10:FF:000199">
    <property type="entry name" value="Thioredoxin-like 1-2, chloroplastic"/>
    <property type="match status" value="1"/>
</dbReference>
<sequence length="277" mass="30578">MAFSMRSGSSCSNSGLEEIRLKNQFKGVLGFGPCVGSFSFSDSKSRPLPVLRREFLGRPLVLDQRGSFGWRIRNPRRFLVHAQITGSLSKAMRWWDKSLKPNMIEIHSAQHLADSLLNAGDKLVIVDFYSPGCGGCKALHPKICQFAEMNPDALFLKVNYEELKPVCYALHVHVLPFFRFYRGAHGKVCSFSCTVATIKKFKDALAKYGGEKCSTGPAKGLDESELLNLAAGGLISIDPPFASPREDLLIKSLKLSNPMTKPSPLSELNQENAVLKV</sequence>
<dbReference type="PANTHER" id="PTHR43601:SF17">
    <property type="entry name" value="THIOREDOXIN-LIKE 1-2, CHLOROPLASTIC"/>
    <property type="match status" value="1"/>
</dbReference>
<dbReference type="EMBL" id="JBAMMX010000020">
    <property type="protein sequence ID" value="KAK6920894.1"/>
    <property type="molecule type" value="Genomic_DNA"/>
</dbReference>
<dbReference type="Pfam" id="PF00085">
    <property type="entry name" value="Thioredoxin"/>
    <property type="match status" value="1"/>
</dbReference>
<dbReference type="PANTHER" id="PTHR43601">
    <property type="entry name" value="THIOREDOXIN, MITOCHONDRIAL"/>
    <property type="match status" value="1"/>
</dbReference>
<evidence type="ECO:0000259" key="6">
    <source>
        <dbReference type="PROSITE" id="PS51352"/>
    </source>
</evidence>
<reference evidence="7 8" key="1">
    <citation type="submission" date="2023-12" db="EMBL/GenBank/DDBJ databases">
        <title>A high-quality genome assembly for Dillenia turbinata (Dilleniales).</title>
        <authorList>
            <person name="Chanderbali A."/>
        </authorList>
    </citation>
    <scope>NUCLEOTIDE SEQUENCE [LARGE SCALE GENOMIC DNA]</scope>
    <source>
        <strain evidence="7">LSX21</strain>
        <tissue evidence="7">Leaf</tissue>
    </source>
</reference>
<comment type="caution">
    <text evidence="7">The sequence shown here is derived from an EMBL/GenBank/DDBJ whole genome shotgun (WGS) entry which is preliminary data.</text>
</comment>
<protein>
    <submittedName>
        <fullName evidence="7">Thioredoxin domain</fullName>
    </submittedName>
</protein>
<keyword evidence="3" id="KW-0249">Electron transport</keyword>
<dbReference type="CDD" id="cd02947">
    <property type="entry name" value="TRX_family"/>
    <property type="match status" value="1"/>
</dbReference>
<dbReference type="GO" id="GO:0009507">
    <property type="term" value="C:chloroplast"/>
    <property type="evidence" value="ECO:0007669"/>
    <property type="project" value="UniProtKB-ARBA"/>
</dbReference>
<name>A0AAN8YZH8_9MAGN</name>
<organism evidence="7 8">
    <name type="scientific">Dillenia turbinata</name>
    <dbReference type="NCBI Taxonomy" id="194707"/>
    <lineage>
        <taxon>Eukaryota</taxon>
        <taxon>Viridiplantae</taxon>
        <taxon>Streptophyta</taxon>
        <taxon>Embryophyta</taxon>
        <taxon>Tracheophyta</taxon>
        <taxon>Spermatophyta</taxon>
        <taxon>Magnoliopsida</taxon>
        <taxon>eudicotyledons</taxon>
        <taxon>Gunneridae</taxon>
        <taxon>Pentapetalae</taxon>
        <taxon>Dilleniales</taxon>
        <taxon>Dilleniaceae</taxon>
        <taxon>Dillenia</taxon>
    </lineage>
</organism>
<evidence type="ECO:0000313" key="7">
    <source>
        <dbReference type="EMBL" id="KAK6920894.1"/>
    </source>
</evidence>
<gene>
    <name evidence="7" type="ORF">RJ641_014572</name>
</gene>
<evidence type="ECO:0000256" key="3">
    <source>
        <dbReference type="ARBA" id="ARBA00022982"/>
    </source>
</evidence>
<evidence type="ECO:0000256" key="4">
    <source>
        <dbReference type="ARBA" id="ARBA00023157"/>
    </source>
</evidence>
<dbReference type="AlphaFoldDB" id="A0AAN8YZH8"/>
<feature type="domain" description="Thioredoxin" evidence="6">
    <location>
        <begin position="88"/>
        <end position="210"/>
    </location>
</feature>
<proteinExistence type="inferred from homology"/>
<keyword evidence="8" id="KW-1185">Reference proteome</keyword>